<feature type="region of interest" description="Disordered" evidence="4">
    <location>
        <begin position="125"/>
        <end position="208"/>
    </location>
</feature>
<feature type="domain" description="CCDC43 PWI-like" evidence="5">
    <location>
        <begin position="4"/>
        <end position="75"/>
    </location>
</feature>
<evidence type="ECO:0000256" key="4">
    <source>
        <dbReference type="SAM" id="MobiDB-lite"/>
    </source>
</evidence>
<dbReference type="InterPro" id="IPR058771">
    <property type="entry name" value="PWI_CCDC43"/>
</dbReference>
<accession>A0AAW1TWA9</accession>
<proteinExistence type="inferred from homology"/>
<comment type="similarity">
    <text evidence="1">Belongs to the CCDC43 family.</text>
</comment>
<evidence type="ECO:0000259" key="5">
    <source>
        <dbReference type="Pfam" id="PF26091"/>
    </source>
</evidence>
<keyword evidence="7" id="KW-1185">Reference proteome</keyword>
<dbReference type="InterPro" id="IPR037666">
    <property type="entry name" value="CCDC43"/>
</dbReference>
<feature type="compositionally biased region" description="Basic residues" evidence="4">
    <location>
        <begin position="197"/>
        <end position="208"/>
    </location>
</feature>
<comment type="caution">
    <text evidence="6">The sequence shown here is derived from an EMBL/GenBank/DDBJ whole genome shotgun (WGS) entry which is preliminary data.</text>
</comment>
<dbReference type="Pfam" id="PF26091">
    <property type="entry name" value="PWI_CCDC43"/>
    <property type="match status" value="1"/>
</dbReference>
<evidence type="ECO:0000313" key="6">
    <source>
        <dbReference type="EMBL" id="KAK9872998.1"/>
    </source>
</evidence>
<evidence type="ECO:0000256" key="2">
    <source>
        <dbReference type="ARBA" id="ARBA00016648"/>
    </source>
</evidence>
<dbReference type="Proteomes" id="UP001431783">
    <property type="component" value="Unassembled WGS sequence"/>
</dbReference>
<dbReference type="PANTHER" id="PTHR31684:SF2">
    <property type="entry name" value="COILED-COIL DOMAIN-CONTAINING PROTEIN 43"/>
    <property type="match status" value="1"/>
</dbReference>
<dbReference type="PANTHER" id="PTHR31684">
    <property type="entry name" value="COILED-COIL DOMAIN-CONTAINING PROTEIN 43"/>
    <property type="match status" value="1"/>
</dbReference>
<evidence type="ECO:0000256" key="3">
    <source>
        <dbReference type="ARBA" id="ARBA00023054"/>
    </source>
</evidence>
<evidence type="ECO:0000313" key="7">
    <source>
        <dbReference type="Proteomes" id="UP001431783"/>
    </source>
</evidence>
<feature type="compositionally biased region" description="Basic and acidic residues" evidence="4">
    <location>
        <begin position="163"/>
        <end position="196"/>
    </location>
</feature>
<reference evidence="6 7" key="1">
    <citation type="submission" date="2023-03" db="EMBL/GenBank/DDBJ databases">
        <title>Genome insight into feeding habits of ladybird beetles.</title>
        <authorList>
            <person name="Li H.-S."/>
            <person name="Huang Y.-H."/>
            <person name="Pang H."/>
        </authorList>
    </citation>
    <scope>NUCLEOTIDE SEQUENCE [LARGE SCALE GENOMIC DNA]</scope>
    <source>
        <strain evidence="6">SYSU_2023b</strain>
        <tissue evidence="6">Whole body</tissue>
    </source>
</reference>
<dbReference type="AlphaFoldDB" id="A0AAW1TWA9"/>
<sequence length="208" mass="24278">MAGASEDFQSWLSRTLTDLNTDESIFGSYITGILESDETCDEKAEALQDLLEEIVQNADDLYRIKDEILQKWNYYKIKEPPPKELSEDVGIKLSKMIESHFLSRTKQKEYTAEEKKIKEAILSQYSQMSDDEEEGSKETGQGSGEQKDNLEKNTNAQTVANAEKQKREQARLDSMKKKERDKEDREKQKQLKEEKKEKRKTQKGERRR</sequence>
<organism evidence="6 7">
    <name type="scientific">Henosepilachna vigintioctopunctata</name>
    <dbReference type="NCBI Taxonomy" id="420089"/>
    <lineage>
        <taxon>Eukaryota</taxon>
        <taxon>Metazoa</taxon>
        <taxon>Ecdysozoa</taxon>
        <taxon>Arthropoda</taxon>
        <taxon>Hexapoda</taxon>
        <taxon>Insecta</taxon>
        <taxon>Pterygota</taxon>
        <taxon>Neoptera</taxon>
        <taxon>Endopterygota</taxon>
        <taxon>Coleoptera</taxon>
        <taxon>Polyphaga</taxon>
        <taxon>Cucujiformia</taxon>
        <taxon>Coccinelloidea</taxon>
        <taxon>Coccinellidae</taxon>
        <taxon>Epilachninae</taxon>
        <taxon>Epilachnini</taxon>
        <taxon>Henosepilachna</taxon>
    </lineage>
</organism>
<dbReference type="EMBL" id="JARQZJ010000014">
    <property type="protein sequence ID" value="KAK9872998.1"/>
    <property type="molecule type" value="Genomic_DNA"/>
</dbReference>
<name>A0AAW1TWA9_9CUCU</name>
<gene>
    <name evidence="6" type="ORF">WA026_020343</name>
</gene>
<protein>
    <recommendedName>
        <fullName evidence="2">Coiled-coil domain-containing protein 43</fullName>
    </recommendedName>
</protein>
<keyword evidence="3" id="KW-0175">Coiled coil</keyword>
<evidence type="ECO:0000256" key="1">
    <source>
        <dbReference type="ARBA" id="ARBA00005305"/>
    </source>
</evidence>